<keyword evidence="2" id="KW-1185">Reference proteome</keyword>
<dbReference type="PANTHER" id="PTHR36513">
    <property type="entry name" value="ABC TRANSMEMBRANE TYPE-1 DOMAIN-CONTAINING PROTEIN"/>
    <property type="match status" value="1"/>
</dbReference>
<dbReference type="Pfam" id="PF05990">
    <property type="entry name" value="DUF900"/>
    <property type="match status" value="1"/>
</dbReference>
<dbReference type="InterPro" id="IPR010297">
    <property type="entry name" value="DUF900_hydrolase"/>
</dbReference>
<dbReference type="SUPFAM" id="SSF53474">
    <property type="entry name" value="alpha/beta-Hydrolases"/>
    <property type="match status" value="1"/>
</dbReference>
<dbReference type="KEGG" id="tsin:OXH18_08360"/>
<protein>
    <submittedName>
        <fullName evidence="1">Alpha/beta hydrolase</fullName>
    </submittedName>
</protein>
<keyword evidence="1" id="KW-0378">Hydrolase</keyword>
<evidence type="ECO:0000313" key="1">
    <source>
        <dbReference type="EMBL" id="WAL61984.1"/>
    </source>
</evidence>
<dbReference type="PANTHER" id="PTHR36513:SF1">
    <property type="entry name" value="TRANSMEMBRANE PROTEIN"/>
    <property type="match status" value="1"/>
</dbReference>
<gene>
    <name evidence="1" type="ORF">OXH18_08360</name>
</gene>
<accession>A0A9E9C900</accession>
<dbReference type="GO" id="GO:0016787">
    <property type="term" value="F:hydrolase activity"/>
    <property type="evidence" value="ECO:0007669"/>
    <property type="project" value="UniProtKB-KW"/>
</dbReference>
<evidence type="ECO:0000313" key="2">
    <source>
        <dbReference type="Proteomes" id="UP001163152"/>
    </source>
</evidence>
<name>A0A9E9C900_9CYAN</name>
<dbReference type="RefSeq" id="WP_268612060.1">
    <property type="nucleotide sequence ID" value="NZ_CP113797.1"/>
</dbReference>
<dbReference type="AlphaFoldDB" id="A0A9E9C900"/>
<sequence length="350" mass="39934">MSTIYFATNRNPLPVDNPSDFGSQFSPDGLANLRFGRAEVTGEDFNQIQIQVAPENLFSDPPLLGSQTIFEEVRREMQEEAEDTLIFIHGFNTSFRNALRQVAQIHQRLTAEDPLNPGNPLKLNMCLFSWPSDGSLLLTDPRSQNAVAYRNDRLDAAASGAAFARGFLKIADFIMQTQPEERCEQRLHLMTHSMGAYVLRHAVQEIRTFVGNRIPRIFDQILLLAADEDDDAFDHDHKLHLLPRTTRHVSVYFNRNDLALWASDRLKGNPARLGTDGPLQPLQLPRNVYPVDCTAVVSRFADPTEHSYHLNVDRVVIDIRQVLRNRPADEIPGRRYVADSNRYRLLEDYR</sequence>
<dbReference type="Proteomes" id="UP001163152">
    <property type="component" value="Chromosome"/>
</dbReference>
<dbReference type="EMBL" id="CP113797">
    <property type="protein sequence ID" value="WAL61984.1"/>
    <property type="molecule type" value="Genomic_DNA"/>
</dbReference>
<dbReference type="InterPro" id="IPR029058">
    <property type="entry name" value="AB_hydrolase_fold"/>
</dbReference>
<proteinExistence type="predicted"/>
<organism evidence="1 2">
    <name type="scientific">Thermocoleostomius sinensis A174</name>
    <dbReference type="NCBI Taxonomy" id="2016057"/>
    <lineage>
        <taxon>Bacteria</taxon>
        <taxon>Bacillati</taxon>
        <taxon>Cyanobacteriota</taxon>
        <taxon>Cyanophyceae</taxon>
        <taxon>Oculatellales</taxon>
        <taxon>Oculatellaceae</taxon>
        <taxon>Thermocoleostomius</taxon>
    </lineage>
</organism>
<reference evidence="1" key="1">
    <citation type="submission" date="2022-12" db="EMBL/GenBank/DDBJ databases">
        <title>Polyphasic identification of a Novel Hot-Spring Cyanobacterium Ocullathermofonsia sinensis gen nov. sp. nov. and Genomic Insights on its Adaptations to the Thermal Habitat.</title>
        <authorList>
            <person name="Daroch M."/>
            <person name="Tang J."/>
            <person name="Jiang Y."/>
        </authorList>
    </citation>
    <scope>NUCLEOTIDE SEQUENCE</scope>
    <source>
        <strain evidence="1">PKUAC-SCTA174</strain>
    </source>
</reference>